<reference evidence="2" key="1">
    <citation type="submission" date="2021-06" db="EMBL/GenBank/DDBJ databases">
        <title>Comparative genomics, transcriptomics and evolutionary studies reveal genomic signatures of adaptation to plant cell wall in hemibiotrophic fungi.</title>
        <authorList>
            <consortium name="DOE Joint Genome Institute"/>
            <person name="Baroncelli R."/>
            <person name="Diaz J.F."/>
            <person name="Benocci T."/>
            <person name="Peng M."/>
            <person name="Battaglia E."/>
            <person name="Haridas S."/>
            <person name="Andreopoulos W."/>
            <person name="Labutti K."/>
            <person name="Pangilinan J."/>
            <person name="Floch G.L."/>
            <person name="Makela M.R."/>
            <person name="Henrissat B."/>
            <person name="Grigoriev I.V."/>
            <person name="Crouch J.A."/>
            <person name="De Vries R.P."/>
            <person name="Sukno S.A."/>
            <person name="Thon M.R."/>
        </authorList>
    </citation>
    <scope>NUCLEOTIDE SEQUENCE</scope>
    <source>
        <strain evidence="2">CBS 193.32</strain>
    </source>
</reference>
<sequence length="594" mass="66349">MQSTPANMSSQAEGTQAKLDFYPPSYFMPIRHAGERPVKVAGHTLRALAETCRSEERYNAAREALMSIIHILAEEIEMLRAVESAATRPDEQRCLDGWQHSLMIIVGVLDSCIVKPISKPPPRVARPEAAHQLHKPSHPLAVQTYAEMGACRPLLSLETLAEVRDDAKGKGPRSSDVIEIQRQEESADRWLESIVGDKYRLPKRNSSLGISSAATTSSDIDTPSSSSNSSLAQNLLSFPPNQDTEKIALARSEPTLFTSEFMPGVDNFQILLDYEQQCRTSERRIVAELMESCVSRQIIFHNYISQMPKFESVDSDDEEDAADGINCPFFSQRMYDRMTEDMKGYYRRWRDTAWHNDTSIETDTGTETETDTDVELEEASTQAVEERIGPPGESLVEGHDYIEPSIPCAIPELNYWPPMIPNPSYEREDQGPDVRFSVHQNLPIIPPDFVPNTRSSDVTSNLLLSSKDVPLPSQSDLIIETDSPEDNWDLLSSSQDSLPNIEQEHASRGWLFGHREYQPRPFKYSVSRSSKGYLGESSHGASLAASRTSTTESQRTSTGPPYPTSPTGPSPPSEPWTFVCQCRRCQARAACDQV</sequence>
<feature type="region of interest" description="Disordered" evidence="1">
    <location>
        <begin position="210"/>
        <end position="237"/>
    </location>
</feature>
<feature type="region of interest" description="Disordered" evidence="1">
    <location>
        <begin position="535"/>
        <end position="574"/>
    </location>
</feature>
<evidence type="ECO:0000256" key="1">
    <source>
        <dbReference type="SAM" id="MobiDB-lite"/>
    </source>
</evidence>
<accession>A0AAJ0AJK9</accession>
<feature type="compositionally biased region" description="Pro residues" evidence="1">
    <location>
        <begin position="560"/>
        <end position="574"/>
    </location>
</feature>
<comment type="caution">
    <text evidence="2">The sequence shown here is derived from an EMBL/GenBank/DDBJ whole genome shotgun (WGS) entry which is preliminary data.</text>
</comment>
<keyword evidence="3" id="KW-1185">Reference proteome</keyword>
<organism evidence="2 3">
    <name type="scientific">Colletotrichum godetiae</name>
    <dbReference type="NCBI Taxonomy" id="1209918"/>
    <lineage>
        <taxon>Eukaryota</taxon>
        <taxon>Fungi</taxon>
        <taxon>Dikarya</taxon>
        <taxon>Ascomycota</taxon>
        <taxon>Pezizomycotina</taxon>
        <taxon>Sordariomycetes</taxon>
        <taxon>Hypocreomycetidae</taxon>
        <taxon>Glomerellales</taxon>
        <taxon>Glomerellaceae</taxon>
        <taxon>Colletotrichum</taxon>
        <taxon>Colletotrichum acutatum species complex</taxon>
    </lineage>
</organism>
<dbReference type="GeneID" id="85450266"/>
<gene>
    <name evidence="2" type="ORF">BDP55DRAFT_168655</name>
</gene>
<dbReference type="RefSeq" id="XP_060429096.1">
    <property type="nucleotide sequence ID" value="XM_060565740.1"/>
</dbReference>
<dbReference type="Proteomes" id="UP001224890">
    <property type="component" value="Unassembled WGS sequence"/>
</dbReference>
<feature type="compositionally biased region" description="Low complexity" evidence="1">
    <location>
        <begin position="546"/>
        <end position="559"/>
    </location>
</feature>
<proteinExistence type="predicted"/>
<evidence type="ECO:0000313" key="3">
    <source>
        <dbReference type="Proteomes" id="UP001224890"/>
    </source>
</evidence>
<dbReference type="EMBL" id="JAHMHR010000023">
    <property type="protein sequence ID" value="KAK1675093.1"/>
    <property type="molecule type" value="Genomic_DNA"/>
</dbReference>
<name>A0AAJ0AJK9_9PEZI</name>
<protein>
    <submittedName>
        <fullName evidence="2">Uncharacterized protein</fullName>
    </submittedName>
</protein>
<dbReference type="AlphaFoldDB" id="A0AAJ0AJK9"/>
<evidence type="ECO:0000313" key="2">
    <source>
        <dbReference type="EMBL" id="KAK1675093.1"/>
    </source>
</evidence>